<gene>
    <name evidence="3" type="ORF">C1H46_042435</name>
</gene>
<dbReference type="Pfam" id="PF01738">
    <property type="entry name" value="DLH"/>
    <property type="match status" value="1"/>
</dbReference>
<reference evidence="3 4" key="1">
    <citation type="journal article" date="2019" name="G3 (Bethesda)">
        <title>Sequencing of a Wild Apple (Malus baccata) Genome Unravels the Differences Between Cultivated and Wild Apple Species Regarding Disease Resistance and Cold Tolerance.</title>
        <authorList>
            <person name="Chen X."/>
        </authorList>
    </citation>
    <scope>NUCLEOTIDE SEQUENCE [LARGE SCALE GENOMIC DNA]</scope>
    <source>
        <strain evidence="4">cv. Shandingzi</strain>
        <tissue evidence="3">Leaves</tissue>
    </source>
</reference>
<keyword evidence="4" id="KW-1185">Reference proteome</keyword>
<dbReference type="STRING" id="106549.A0A540KCW1"/>
<proteinExistence type="predicted"/>
<dbReference type="AlphaFoldDB" id="A0A540KCW1"/>
<protein>
    <recommendedName>
        <fullName evidence="2">Dienelactone hydrolase domain-containing protein</fullName>
    </recommendedName>
</protein>
<name>A0A540KCW1_MALBA</name>
<dbReference type="Proteomes" id="UP000315295">
    <property type="component" value="Unassembled WGS sequence"/>
</dbReference>
<dbReference type="PANTHER" id="PTHR17630:SF97">
    <property type="entry name" value="ENDO-1,31,4-BETA-D-GLUCANASE-LIKE"/>
    <property type="match status" value="1"/>
</dbReference>
<evidence type="ECO:0000256" key="1">
    <source>
        <dbReference type="SAM" id="MobiDB-lite"/>
    </source>
</evidence>
<sequence length="261" mass="28696">MSGPQCCSHPPTLNPSSGSGRVEKFGGLDTYLVGSPDSKLAVLLLSDIFGYDAPNLRKMADKFAAAGFFVVVPDFFYGDPFELGEEGFAALPGWIKHHEPDKAFEDTKPLLEALKSKGISAVGAVGFCYGAKVVVELSKHDLIQAGAMCHPAFVTLDDIKAVKVPTQILGAEIDHMSPPEVVKQFEEALAAKPEIKSHVKIFPKVEHGWTTRYNDEDEAACTTMKMKQLVRLLRRLIKTCSSGSKTMSSEWYRHYCEAFYC</sequence>
<evidence type="ECO:0000259" key="2">
    <source>
        <dbReference type="Pfam" id="PF01738"/>
    </source>
</evidence>
<evidence type="ECO:0000313" key="3">
    <source>
        <dbReference type="EMBL" id="TQD72039.1"/>
    </source>
</evidence>
<dbReference type="GO" id="GO:0016787">
    <property type="term" value="F:hydrolase activity"/>
    <property type="evidence" value="ECO:0007669"/>
    <property type="project" value="InterPro"/>
</dbReference>
<dbReference type="SUPFAM" id="SSF53474">
    <property type="entry name" value="alpha/beta-Hydrolases"/>
    <property type="match status" value="1"/>
</dbReference>
<organism evidence="3 4">
    <name type="scientific">Malus baccata</name>
    <name type="common">Siberian crab apple</name>
    <name type="synonym">Pyrus baccata</name>
    <dbReference type="NCBI Taxonomy" id="106549"/>
    <lineage>
        <taxon>Eukaryota</taxon>
        <taxon>Viridiplantae</taxon>
        <taxon>Streptophyta</taxon>
        <taxon>Embryophyta</taxon>
        <taxon>Tracheophyta</taxon>
        <taxon>Spermatophyta</taxon>
        <taxon>Magnoliopsida</taxon>
        <taxon>eudicotyledons</taxon>
        <taxon>Gunneridae</taxon>
        <taxon>Pentapetalae</taxon>
        <taxon>rosids</taxon>
        <taxon>fabids</taxon>
        <taxon>Rosales</taxon>
        <taxon>Rosaceae</taxon>
        <taxon>Amygdaloideae</taxon>
        <taxon>Maleae</taxon>
        <taxon>Malus</taxon>
    </lineage>
</organism>
<feature type="region of interest" description="Disordered" evidence="1">
    <location>
        <begin position="1"/>
        <end position="20"/>
    </location>
</feature>
<feature type="domain" description="Dienelactone hydrolase" evidence="2">
    <location>
        <begin position="28"/>
        <end position="225"/>
    </location>
</feature>
<dbReference type="PANTHER" id="PTHR17630">
    <property type="entry name" value="DIENELACTONE HYDROLASE"/>
    <property type="match status" value="1"/>
</dbReference>
<evidence type="ECO:0000313" key="4">
    <source>
        <dbReference type="Proteomes" id="UP000315295"/>
    </source>
</evidence>
<dbReference type="InterPro" id="IPR029058">
    <property type="entry name" value="AB_hydrolase_fold"/>
</dbReference>
<dbReference type="EMBL" id="VIEB01001458">
    <property type="protein sequence ID" value="TQD72039.1"/>
    <property type="molecule type" value="Genomic_DNA"/>
</dbReference>
<comment type="caution">
    <text evidence="3">The sequence shown here is derived from an EMBL/GenBank/DDBJ whole genome shotgun (WGS) entry which is preliminary data.</text>
</comment>
<dbReference type="InterPro" id="IPR002925">
    <property type="entry name" value="Dienelactn_hydro"/>
</dbReference>
<accession>A0A540KCW1</accession>
<dbReference type="Gene3D" id="3.40.50.1820">
    <property type="entry name" value="alpha/beta hydrolase"/>
    <property type="match status" value="1"/>
</dbReference>